<reference evidence="2 3" key="1">
    <citation type="submission" date="2015-06" db="EMBL/GenBank/DDBJ databases">
        <title>New insights into the roles of widespread benthic archaea in carbon and nitrogen cycling.</title>
        <authorList>
            <person name="Lazar C.S."/>
            <person name="Baker B.J."/>
            <person name="Seitz K.W."/>
            <person name="Hyde A.S."/>
            <person name="Dick G.J."/>
            <person name="Hinrichs K.-U."/>
            <person name="Teske A.P."/>
        </authorList>
    </citation>
    <scope>NUCLEOTIDE SEQUENCE [LARGE SCALE GENOMIC DNA]</scope>
    <source>
        <strain evidence="2">DG-45</strain>
    </source>
</reference>
<feature type="domain" description="PurM-like N-terminal" evidence="1">
    <location>
        <begin position="55"/>
        <end position="147"/>
    </location>
</feature>
<dbReference type="InterPro" id="IPR011854">
    <property type="entry name" value="HypE"/>
</dbReference>
<accession>A0A0M0BT84</accession>
<gene>
    <name evidence="2" type="ORF">AC482_00250</name>
</gene>
<dbReference type="Pfam" id="PF00586">
    <property type="entry name" value="AIRS"/>
    <property type="match status" value="1"/>
</dbReference>
<sequence>MSLHGWEGEVFGVDEVIKLEHGGGGRLMRELIEGVIVPAYRLNRAGGGIGLPEMDDGATIPLDGRSIVFTTDAYTVKPIIFPGGDIGRLAISGTVNDLAVMGATPLALATSIIVEEGLPMDVLRGVVKSMNGALEEVEVPLVAGDTK</sequence>
<comment type="caution">
    <text evidence="2">The sequence shown here is derived from an EMBL/GenBank/DDBJ whole genome shotgun (WGS) entry which is preliminary data.</text>
</comment>
<dbReference type="AlphaFoldDB" id="A0A0M0BT84"/>
<evidence type="ECO:0000313" key="3">
    <source>
        <dbReference type="Proteomes" id="UP000037210"/>
    </source>
</evidence>
<dbReference type="SUPFAM" id="SSF55326">
    <property type="entry name" value="PurM N-terminal domain-like"/>
    <property type="match status" value="1"/>
</dbReference>
<evidence type="ECO:0000259" key="1">
    <source>
        <dbReference type="Pfam" id="PF00586"/>
    </source>
</evidence>
<dbReference type="EMBL" id="LFWZ01000002">
    <property type="protein sequence ID" value="KON31565.1"/>
    <property type="molecule type" value="Genomic_DNA"/>
</dbReference>
<dbReference type="InterPro" id="IPR036921">
    <property type="entry name" value="PurM-like_N_sf"/>
</dbReference>
<evidence type="ECO:0000313" key="2">
    <source>
        <dbReference type="EMBL" id="KON31565.1"/>
    </source>
</evidence>
<name>A0A0M0BT84_9ARCH</name>
<dbReference type="GO" id="GO:0051604">
    <property type="term" value="P:protein maturation"/>
    <property type="evidence" value="ECO:0007669"/>
    <property type="project" value="TreeGrafter"/>
</dbReference>
<protein>
    <submittedName>
        <fullName evidence="2">Hydrogenase expression protein</fullName>
    </submittedName>
</protein>
<proteinExistence type="predicted"/>
<feature type="non-terminal residue" evidence="2">
    <location>
        <position position="147"/>
    </location>
</feature>
<dbReference type="PANTHER" id="PTHR30303:SF0">
    <property type="entry name" value="CARBAMOYL DEHYDRATASE HYPE"/>
    <property type="match status" value="1"/>
</dbReference>
<dbReference type="Proteomes" id="UP000037210">
    <property type="component" value="Unassembled WGS sequence"/>
</dbReference>
<dbReference type="Gene3D" id="3.30.1330.10">
    <property type="entry name" value="PurM-like, N-terminal domain"/>
    <property type="match status" value="1"/>
</dbReference>
<dbReference type="InterPro" id="IPR016188">
    <property type="entry name" value="PurM-like_N"/>
</dbReference>
<dbReference type="PANTHER" id="PTHR30303">
    <property type="entry name" value="HYDROGENASE ISOENZYMES FORMATION PROTEIN HYPE"/>
    <property type="match status" value="1"/>
</dbReference>
<organism evidence="2 3">
    <name type="scientific">miscellaneous Crenarchaeota group-15 archaeon DG-45</name>
    <dbReference type="NCBI Taxonomy" id="1685127"/>
    <lineage>
        <taxon>Archaea</taxon>
        <taxon>Candidatus Bathyarchaeota</taxon>
        <taxon>MCG-15</taxon>
    </lineage>
</organism>